<sequence>MKYFCRQFGEKTSSHHKLLLDHVEKSAEAGMHLNDYIQSEIRLVTEKMDTINEANLNMPTLSTPFFDIRSPVKPKEELTNPFITDLFHQDNSKVLIKEAPQSKAWPTLTGEGEYDHISFIKTIYMLQVDYAIPDELITARLHSVFVKSEERWYHGIRQTNGKNTWSWWKQEIITK</sequence>
<keyword evidence="2" id="KW-1185">Reference proteome</keyword>
<protein>
    <submittedName>
        <fullName evidence="1">Uncharacterized protein</fullName>
    </submittedName>
</protein>
<dbReference type="AlphaFoldDB" id="A0A9Q3E6D8"/>
<proteinExistence type="predicted"/>
<dbReference type="EMBL" id="AVOT02023233">
    <property type="protein sequence ID" value="MBW0513163.1"/>
    <property type="molecule type" value="Genomic_DNA"/>
</dbReference>
<name>A0A9Q3E6D8_9BASI</name>
<gene>
    <name evidence="1" type="ORF">O181_052878</name>
</gene>
<dbReference type="Proteomes" id="UP000765509">
    <property type="component" value="Unassembled WGS sequence"/>
</dbReference>
<evidence type="ECO:0000313" key="1">
    <source>
        <dbReference type="EMBL" id="MBW0513163.1"/>
    </source>
</evidence>
<reference evidence="1" key="1">
    <citation type="submission" date="2021-03" db="EMBL/GenBank/DDBJ databases">
        <title>Draft genome sequence of rust myrtle Austropuccinia psidii MF-1, a brazilian biotype.</title>
        <authorList>
            <person name="Quecine M.C."/>
            <person name="Pachon D.M.R."/>
            <person name="Bonatelli M.L."/>
            <person name="Correr F.H."/>
            <person name="Franceschini L.M."/>
            <person name="Leite T.F."/>
            <person name="Margarido G.R.A."/>
            <person name="Almeida C.A."/>
            <person name="Ferrarezi J.A."/>
            <person name="Labate C.A."/>
        </authorList>
    </citation>
    <scope>NUCLEOTIDE SEQUENCE</scope>
    <source>
        <strain evidence="1">MF-1</strain>
    </source>
</reference>
<organism evidence="1 2">
    <name type="scientific">Austropuccinia psidii MF-1</name>
    <dbReference type="NCBI Taxonomy" id="1389203"/>
    <lineage>
        <taxon>Eukaryota</taxon>
        <taxon>Fungi</taxon>
        <taxon>Dikarya</taxon>
        <taxon>Basidiomycota</taxon>
        <taxon>Pucciniomycotina</taxon>
        <taxon>Pucciniomycetes</taxon>
        <taxon>Pucciniales</taxon>
        <taxon>Sphaerophragmiaceae</taxon>
        <taxon>Austropuccinia</taxon>
    </lineage>
</organism>
<evidence type="ECO:0000313" key="2">
    <source>
        <dbReference type="Proteomes" id="UP000765509"/>
    </source>
</evidence>
<accession>A0A9Q3E6D8</accession>
<comment type="caution">
    <text evidence="1">The sequence shown here is derived from an EMBL/GenBank/DDBJ whole genome shotgun (WGS) entry which is preliminary data.</text>
</comment>